<comment type="similarity">
    <text evidence="6">Belongs to the ABC-4 integral membrane protein family.</text>
</comment>
<evidence type="ECO:0000313" key="11">
    <source>
        <dbReference type="Proteomes" id="UP000219612"/>
    </source>
</evidence>
<feature type="transmembrane region" description="Helical" evidence="7">
    <location>
        <begin position="490"/>
        <end position="510"/>
    </location>
</feature>
<keyword evidence="5 7" id="KW-0472">Membrane</keyword>
<dbReference type="Pfam" id="PF02687">
    <property type="entry name" value="FtsX"/>
    <property type="match status" value="2"/>
</dbReference>
<feature type="domain" description="MacB-like periplasmic core" evidence="9">
    <location>
        <begin position="489"/>
        <end position="685"/>
    </location>
</feature>
<dbReference type="EMBL" id="OBDY01000006">
    <property type="protein sequence ID" value="SNY42222.1"/>
    <property type="molecule type" value="Genomic_DNA"/>
</dbReference>
<accession>A0A285I2J0</accession>
<keyword evidence="2" id="KW-1003">Cell membrane</keyword>
<reference evidence="10 11" key="1">
    <citation type="submission" date="2017-09" db="EMBL/GenBank/DDBJ databases">
        <authorList>
            <person name="Ehlers B."/>
            <person name="Leendertz F.H."/>
        </authorList>
    </citation>
    <scope>NUCLEOTIDE SEQUENCE [LARGE SCALE GENOMIC DNA]</scope>
    <source>
        <strain evidence="10 11">CGMCC 4.6857</strain>
    </source>
</reference>
<evidence type="ECO:0000256" key="3">
    <source>
        <dbReference type="ARBA" id="ARBA00022692"/>
    </source>
</evidence>
<feature type="transmembrane region" description="Helical" evidence="7">
    <location>
        <begin position="718"/>
        <end position="740"/>
    </location>
</feature>
<name>A0A285I2J0_9ACTN</name>
<dbReference type="GO" id="GO:0022857">
    <property type="term" value="F:transmembrane transporter activity"/>
    <property type="evidence" value="ECO:0007669"/>
    <property type="project" value="TreeGrafter"/>
</dbReference>
<feature type="domain" description="ABC3 transporter permease C-terminal" evidence="8">
    <location>
        <begin position="719"/>
        <end position="834"/>
    </location>
</feature>
<dbReference type="PANTHER" id="PTHR30572">
    <property type="entry name" value="MEMBRANE COMPONENT OF TRANSPORTER-RELATED"/>
    <property type="match status" value="1"/>
</dbReference>
<protein>
    <submittedName>
        <fullName evidence="10">Putative ABC transport system permease protein</fullName>
    </submittedName>
</protein>
<evidence type="ECO:0000256" key="7">
    <source>
        <dbReference type="SAM" id="Phobius"/>
    </source>
</evidence>
<feature type="transmembrane region" description="Helical" evidence="7">
    <location>
        <begin position="367"/>
        <end position="387"/>
    </location>
</feature>
<feature type="domain" description="MacB-like periplasmic core" evidence="9">
    <location>
        <begin position="18"/>
        <end position="238"/>
    </location>
</feature>
<feature type="transmembrane region" description="Helical" evidence="7">
    <location>
        <begin position="436"/>
        <end position="469"/>
    </location>
</feature>
<dbReference type="Proteomes" id="UP000219612">
    <property type="component" value="Unassembled WGS sequence"/>
</dbReference>
<dbReference type="InterPro" id="IPR003838">
    <property type="entry name" value="ABC3_permease_C"/>
</dbReference>
<feature type="transmembrane region" description="Helical" evidence="7">
    <location>
        <begin position="810"/>
        <end position="828"/>
    </location>
</feature>
<keyword evidence="3 7" id="KW-0812">Transmembrane</keyword>
<evidence type="ECO:0000256" key="1">
    <source>
        <dbReference type="ARBA" id="ARBA00004651"/>
    </source>
</evidence>
<dbReference type="Pfam" id="PF12704">
    <property type="entry name" value="MacB_PCD"/>
    <property type="match status" value="2"/>
</dbReference>
<evidence type="ECO:0000256" key="5">
    <source>
        <dbReference type="ARBA" id="ARBA00023136"/>
    </source>
</evidence>
<evidence type="ECO:0000256" key="6">
    <source>
        <dbReference type="ARBA" id="ARBA00038076"/>
    </source>
</evidence>
<dbReference type="InterPro" id="IPR025857">
    <property type="entry name" value="MacB_PCD"/>
</dbReference>
<dbReference type="GO" id="GO:0005886">
    <property type="term" value="C:plasma membrane"/>
    <property type="evidence" value="ECO:0007669"/>
    <property type="project" value="UniProtKB-SubCell"/>
</dbReference>
<evidence type="ECO:0000313" key="10">
    <source>
        <dbReference type="EMBL" id="SNY42222.1"/>
    </source>
</evidence>
<dbReference type="PANTHER" id="PTHR30572:SF4">
    <property type="entry name" value="ABC TRANSPORTER PERMEASE YTRF"/>
    <property type="match status" value="1"/>
</dbReference>
<dbReference type="AlphaFoldDB" id="A0A285I2J0"/>
<evidence type="ECO:0000259" key="8">
    <source>
        <dbReference type="Pfam" id="PF02687"/>
    </source>
</evidence>
<dbReference type="InterPro" id="IPR050250">
    <property type="entry name" value="Macrolide_Exporter_MacB"/>
</dbReference>
<evidence type="ECO:0000256" key="4">
    <source>
        <dbReference type="ARBA" id="ARBA00022989"/>
    </source>
</evidence>
<feature type="domain" description="ABC3 transporter permease C-terminal" evidence="8">
    <location>
        <begin position="274"/>
        <end position="394"/>
    </location>
</feature>
<comment type="subcellular location">
    <subcellularLocation>
        <location evidence="1">Cell membrane</location>
        <topology evidence="1">Multi-pass membrane protein</topology>
    </subcellularLocation>
</comment>
<dbReference type="RefSeq" id="WP_097321066.1">
    <property type="nucleotide sequence ID" value="NZ_OBDY01000006.1"/>
</dbReference>
<sequence>MLRATLKSLLARKLRLVLSGLAVVLGVMFVSGAFVTTDTLGRTFDNLFTEGYATTDVAVTAKPKVAVAEMDGEEVPTPLKASVVDQVAKVEGVKEAIGMVGADGARVIGSDGKVVTSFGPPRIGANWTGLDAIMEMRQGRGPAADSEIAVNAEVAKAANIKVGDKVAVLTQLPKQTFTLVGVWGYTDDRDSIGGVQEVAFTTPVAQRSMLGQTGVFTQVTVRVDGGQTPEAVRDRITARLGDAYEVKTGKQLAEESSAGFKDALSFFNNILLGFAGVALFVGIFLILNTFSIIVAQRTKELALMRALGASRRQVINSVLTEAVAIGLIAAVLGLGAGIGVGALLVWLFGRMSGGMDPATVGVPPAAILSALIVGVVVTVVAAVLPALRASRIAPVAAMQDVATPDRPLTKITVAGAIVGAAGAALLGVGLYGASSLLLILAGVLVTFIGVALLTPLISKPVVALLGRLFSWSVPGRLGRLNSGRNPRRTAITAAALMVGIALVTGVTVIMDSAKQSLAAQAEDTIKAQIIVSGEQSGPRPPTFDEAVLTKAQQISGVRSVAGVWSDQAVIDGERTYVNATDDLAKLADTYGTPGLTTLRGDQMAVSVEEAKDRGWTVGSVHEVQLPRGEMHKYTIAATYDEDRLPGSYMLPAAATKEFGIIQPVIGFVRLDDGVAVDQVLPQVKQLVADSPEVSATDRSSFIAQQSGDFDTVITMVQVLLGLAILIAVLGVVNTLALSVLERTRELGLLRAVGLGRAQTMRMVTVESVVISVFGALLGVVVGAGLGTAVVRALDGEGITDLVLPWERMGLYLGLAALVGVLAAVLPSIRAARLNVLSAIAHD</sequence>
<keyword evidence="11" id="KW-1185">Reference proteome</keyword>
<gene>
    <name evidence="10" type="ORF">SAMN05421748_106263</name>
</gene>
<dbReference type="OrthoDB" id="9780560at2"/>
<feature type="transmembrane region" description="Helical" evidence="7">
    <location>
        <begin position="270"/>
        <end position="294"/>
    </location>
</feature>
<proteinExistence type="inferred from homology"/>
<feature type="transmembrane region" description="Helical" evidence="7">
    <location>
        <begin position="408"/>
        <end position="430"/>
    </location>
</feature>
<feature type="transmembrane region" description="Helical" evidence="7">
    <location>
        <begin position="314"/>
        <end position="347"/>
    </location>
</feature>
<feature type="transmembrane region" description="Helical" evidence="7">
    <location>
        <begin position="768"/>
        <end position="790"/>
    </location>
</feature>
<evidence type="ECO:0000259" key="9">
    <source>
        <dbReference type="Pfam" id="PF12704"/>
    </source>
</evidence>
<keyword evidence="4 7" id="KW-1133">Transmembrane helix</keyword>
<evidence type="ECO:0000256" key="2">
    <source>
        <dbReference type="ARBA" id="ARBA00022475"/>
    </source>
</evidence>
<organism evidence="10 11">
    <name type="scientific">Paractinoplanes atraurantiacus</name>
    <dbReference type="NCBI Taxonomy" id="1036182"/>
    <lineage>
        <taxon>Bacteria</taxon>
        <taxon>Bacillati</taxon>
        <taxon>Actinomycetota</taxon>
        <taxon>Actinomycetes</taxon>
        <taxon>Micromonosporales</taxon>
        <taxon>Micromonosporaceae</taxon>
        <taxon>Paractinoplanes</taxon>
    </lineage>
</organism>